<dbReference type="SUPFAM" id="SSF53597">
    <property type="entry name" value="Dihydrofolate reductase-like"/>
    <property type="match status" value="1"/>
</dbReference>
<dbReference type="InterPro" id="IPR024072">
    <property type="entry name" value="DHFR-like_dom_sf"/>
</dbReference>
<dbReference type="EMBL" id="JAUQSY010000008">
    <property type="protein sequence ID" value="MDO7875647.1"/>
    <property type="molecule type" value="Genomic_DNA"/>
</dbReference>
<dbReference type="Proteomes" id="UP001176429">
    <property type="component" value="Unassembled WGS sequence"/>
</dbReference>
<protein>
    <submittedName>
        <fullName evidence="2">Dihydrofolate reductase family protein</fullName>
    </submittedName>
</protein>
<keyword evidence="3" id="KW-1185">Reference proteome</keyword>
<feature type="domain" description="Bacterial bifunctional deaminase-reductase C-terminal" evidence="1">
    <location>
        <begin position="3"/>
        <end position="166"/>
    </location>
</feature>
<dbReference type="Gene3D" id="3.40.430.10">
    <property type="entry name" value="Dihydrofolate Reductase, subunit A"/>
    <property type="match status" value="1"/>
</dbReference>
<dbReference type="InterPro" id="IPR050765">
    <property type="entry name" value="Riboflavin_Biosynth_HTPR"/>
</dbReference>
<organism evidence="2 3">
    <name type="scientific">Hymenobacter aranciens</name>
    <dbReference type="NCBI Taxonomy" id="3063996"/>
    <lineage>
        <taxon>Bacteria</taxon>
        <taxon>Pseudomonadati</taxon>
        <taxon>Bacteroidota</taxon>
        <taxon>Cytophagia</taxon>
        <taxon>Cytophagales</taxon>
        <taxon>Hymenobacteraceae</taxon>
        <taxon>Hymenobacter</taxon>
    </lineage>
</organism>
<dbReference type="InterPro" id="IPR002734">
    <property type="entry name" value="RibDG_C"/>
</dbReference>
<dbReference type="RefSeq" id="WP_305006963.1">
    <property type="nucleotide sequence ID" value="NZ_JAUQSY010000008.1"/>
</dbReference>
<evidence type="ECO:0000313" key="3">
    <source>
        <dbReference type="Proteomes" id="UP001176429"/>
    </source>
</evidence>
<sequence>MSRKVILYIAMSLDGYLAKSNDNIDFLTQVERPGEDYGYADFLSTVDTVIWGRRTYEKVLTISPEYLHQDKQVYVLSQSRTGQAGHVTFVPDVQELITTLKAREGKDIYCDGGGEIVAALLRHGLIDRLIVSVIPHLLGEGIRLFRDGRPEQALAFKRSISYPSGLVQLWYDKATATPAE</sequence>
<dbReference type="PANTHER" id="PTHR38011">
    <property type="entry name" value="DIHYDROFOLATE REDUCTASE FAMILY PROTEIN (AFU_ORTHOLOGUE AFUA_8G06820)"/>
    <property type="match status" value="1"/>
</dbReference>
<reference evidence="2" key="1">
    <citation type="submission" date="2023-07" db="EMBL/GenBank/DDBJ databases">
        <authorList>
            <person name="Kim M.K."/>
        </authorList>
    </citation>
    <scope>NUCLEOTIDE SEQUENCE</scope>
    <source>
        <strain evidence="2">ASUV-10-1</strain>
    </source>
</reference>
<accession>A0ABT9BBL3</accession>
<evidence type="ECO:0000313" key="2">
    <source>
        <dbReference type="EMBL" id="MDO7875647.1"/>
    </source>
</evidence>
<proteinExistence type="predicted"/>
<name>A0ABT9BBL3_9BACT</name>
<gene>
    <name evidence="2" type="ORF">Q5H93_12960</name>
</gene>
<dbReference type="PANTHER" id="PTHR38011:SF11">
    <property type="entry name" value="2,5-DIAMINO-6-RIBOSYLAMINO-4(3H)-PYRIMIDINONE 5'-PHOSPHATE REDUCTASE"/>
    <property type="match status" value="1"/>
</dbReference>
<comment type="caution">
    <text evidence="2">The sequence shown here is derived from an EMBL/GenBank/DDBJ whole genome shotgun (WGS) entry which is preliminary data.</text>
</comment>
<evidence type="ECO:0000259" key="1">
    <source>
        <dbReference type="Pfam" id="PF01872"/>
    </source>
</evidence>
<dbReference type="Pfam" id="PF01872">
    <property type="entry name" value="RibD_C"/>
    <property type="match status" value="1"/>
</dbReference>